<evidence type="ECO:0000256" key="6">
    <source>
        <dbReference type="ARBA" id="ARBA00022670"/>
    </source>
</evidence>
<proteinExistence type="inferred from homology"/>
<dbReference type="GO" id="GO:0005886">
    <property type="term" value="C:plasma membrane"/>
    <property type="evidence" value="ECO:0007669"/>
    <property type="project" value="UniProtKB-SubCell"/>
</dbReference>
<dbReference type="Pfam" id="PF00905">
    <property type="entry name" value="Transpeptidase"/>
    <property type="match status" value="1"/>
</dbReference>
<keyword evidence="4" id="KW-1003">Cell membrane</keyword>
<evidence type="ECO:0000256" key="14">
    <source>
        <dbReference type="ARBA" id="ARBA00023316"/>
    </source>
</evidence>
<evidence type="ECO:0000256" key="18">
    <source>
        <dbReference type="SAM" id="Phobius"/>
    </source>
</evidence>
<evidence type="ECO:0000256" key="17">
    <source>
        <dbReference type="SAM" id="MobiDB-lite"/>
    </source>
</evidence>
<evidence type="ECO:0000256" key="11">
    <source>
        <dbReference type="ARBA" id="ARBA00022984"/>
    </source>
</evidence>
<keyword evidence="14" id="KW-0961">Cell wall biogenesis/degradation</keyword>
<evidence type="ECO:0000256" key="7">
    <source>
        <dbReference type="ARBA" id="ARBA00022676"/>
    </source>
</evidence>
<dbReference type="InterPro" id="IPR050396">
    <property type="entry name" value="Glycosyltr_51/Transpeptidase"/>
</dbReference>
<comment type="caution">
    <text evidence="21">The sequence shown here is derived from an EMBL/GenBank/DDBJ whole genome shotgun (WGS) entry which is preliminary data.</text>
</comment>
<dbReference type="PANTHER" id="PTHR32282">
    <property type="entry name" value="BINDING PROTEIN TRANSPEPTIDASE, PUTATIVE-RELATED"/>
    <property type="match status" value="1"/>
</dbReference>
<dbReference type="InterPro" id="IPR023346">
    <property type="entry name" value="Lysozyme-like_dom_sf"/>
</dbReference>
<dbReference type="GO" id="GO:0008955">
    <property type="term" value="F:peptidoglycan glycosyltransferase activity"/>
    <property type="evidence" value="ECO:0007669"/>
    <property type="project" value="UniProtKB-EC"/>
</dbReference>
<dbReference type="Gene3D" id="1.10.3810.10">
    <property type="entry name" value="Biosynthetic peptidoglycan transglycosylase-like"/>
    <property type="match status" value="1"/>
</dbReference>
<keyword evidence="11" id="KW-0573">Peptidoglycan synthesis</keyword>
<sequence>MRRFVSRILRYFEPVFKIADRHFNFSVSYAREHGKLFLLWGGAGALFLGGVTVLWAATLDIPDLSSLESRVVEQSVKIYDRTGSVLLYDLHGNMQRTLIPLSAISPNAEHAVLAIEDPEFYTHNGIKPKAIARAAVMNLVGGDLLGQGGSTITQQVVKLTVLTRDKTISRKLKEWVLALKMERQFSKDQILELYLNQVPYGGELYGVEEASMAFFGKHASDVTLPEAAYLAAVLPAPTRLSPYRAGESGRNEQLDVRKNLVLDKMYEHGYITKEELDEARAAAVAFVPPKDRSIQAPHFVFYVRQYLEDKYGEDALERGGWRVLTTLDADLQGKAEQAIYDGAMRNDEKFKASNAALVAIDPKTGGILAMVGSRNYFDTEIPGAYNAAATKPGRQPGSAFKPFVYAEAFRKGYTPDTVVFDLKTQFSTACSPYNQTSDGDCYSPDNYDNKFRGPISLRNALAQSINIPAVKVLYLAGLRDSITLAKSMGITTLADPARYGLTLVLGGGEVTLLDMTSAYGVFAQNGVRYDPTAILRIEDAAGRIIEDNSSPVGTQVLEPEIAQQINDILSDTQAREPLGVNAVLSFPGHDVALKTGTTDNYRDAWTIGYTPNVVMGIWAGNNDNSPMQKGRVSGLVVGPIWAEVMQYALSIYPAEYFSRSDRQSAQKPALRGEWQVPGGDGLVHEILYWVDKKDPTGVPPINPANDPQYTFWETPVRAWAGSAVFAPPPQELQPASAGTQIPPQQPQPGQPPVQQQTTPFYYEIL</sequence>
<evidence type="ECO:0000256" key="10">
    <source>
        <dbReference type="ARBA" id="ARBA00022960"/>
    </source>
</evidence>
<dbReference type="InterPro" id="IPR012338">
    <property type="entry name" value="Beta-lactam/transpept-like"/>
</dbReference>
<keyword evidence="6" id="KW-0645">Protease</keyword>
<dbReference type="GO" id="GO:0071555">
    <property type="term" value="P:cell wall organization"/>
    <property type="evidence" value="ECO:0007669"/>
    <property type="project" value="UniProtKB-KW"/>
</dbReference>
<dbReference type="AlphaFoldDB" id="A0A0G1Y2X0"/>
<evidence type="ECO:0000313" key="21">
    <source>
        <dbReference type="EMBL" id="KKW37793.1"/>
    </source>
</evidence>
<evidence type="ECO:0000256" key="12">
    <source>
        <dbReference type="ARBA" id="ARBA00023136"/>
    </source>
</evidence>
<evidence type="ECO:0000256" key="8">
    <source>
        <dbReference type="ARBA" id="ARBA00022679"/>
    </source>
</evidence>
<evidence type="ECO:0000256" key="15">
    <source>
        <dbReference type="ARBA" id="ARBA00034000"/>
    </source>
</evidence>
<keyword evidence="7" id="KW-0328">Glycosyltransferase</keyword>
<organism evidence="21 22">
    <name type="scientific">Candidatus Adlerbacteria bacterium GW2011_GWB1_54_7</name>
    <dbReference type="NCBI Taxonomy" id="1618607"/>
    <lineage>
        <taxon>Bacteria</taxon>
        <taxon>Candidatus Adleribacteriota</taxon>
    </lineage>
</organism>
<dbReference type="GO" id="GO:0030288">
    <property type="term" value="C:outer membrane-bounded periplasmic space"/>
    <property type="evidence" value="ECO:0007669"/>
    <property type="project" value="TreeGrafter"/>
</dbReference>
<feature type="domain" description="Glycosyl transferase family 51" evidence="20">
    <location>
        <begin position="92"/>
        <end position="265"/>
    </location>
</feature>
<dbReference type="InterPro" id="IPR001460">
    <property type="entry name" value="PCN-bd_Tpept"/>
</dbReference>
<evidence type="ECO:0000256" key="3">
    <source>
        <dbReference type="ARBA" id="ARBA00007739"/>
    </source>
</evidence>
<comment type="similarity">
    <text evidence="3">In the N-terminal section; belongs to the glycosyltransferase 51 family.</text>
</comment>
<evidence type="ECO:0000256" key="2">
    <source>
        <dbReference type="ARBA" id="ARBA00007090"/>
    </source>
</evidence>
<dbReference type="GO" id="GO:0008360">
    <property type="term" value="P:regulation of cell shape"/>
    <property type="evidence" value="ECO:0007669"/>
    <property type="project" value="UniProtKB-KW"/>
</dbReference>
<evidence type="ECO:0000256" key="5">
    <source>
        <dbReference type="ARBA" id="ARBA00022645"/>
    </source>
</evidence>
<evidence type="ECO:0000256" key="4">
    <source>
        <dbReference type="ARBA" id="ARBA00022475"/>
    </source>
</evidence>
<accession>A0A0G1Y2X0</accession>
<dbReference type="SUPFAM" id="SSF56601">
    <property type="entry name" value="beta-lactamase/transpeptidase-like"/>
    <property type="match status" value="1"/>
</dbReference>
<dbReference type="InterPro" id="IPR001264">
    <property type="entry name" value="Glyco_trans_51"/>
</dbReference>
<dbReference type="FunFam" id="1.10.3810.10:FF:000001">
    <property type="entry name" value="Penicillin-binding protein 1A"/>
    <property type="match status" value="1"/>
</dbReference>
<evidence type="ECO:0000259" key="20">
    <source>
        <dbReference type="Pfam" id="PF00912"/>
    </source>
</evidence>
<dbReference type="PANTHER" id="PTHR32282:SF11">
    <property type="entry name" value="PENICILLIN-BINDING PROTEIN 1B"/>
    <property type="match status" value="1"/>
</dbReference>
<evidence type="ECO:0000259" key="19">
    <source>
        <dbReference type="Pfam" id="PF00905"/>
    </source>
</evidence>
<dbReference type="NCBIfam" id="TIGR02074">
    <property type="entry name" value="PBP_1a_fam"/>
    <property type="match status" value="1"/>
</dbReference>
<evidence type="ECO:0000313" key="22">
    <source>
        <dbReference type="Proteomes" id="UP000033852"/>
    </source>
</evidence>
<evidence type="ECO:0000256" key="16">
    <source>
        <dbReference type="ARBA" id="ARBA00049902"/>
    </source>
</evidence>
<dbReference type="Pfam" id="PF00912">
    <property type="entry name" value="Transgly"/>
    <property type="match status" value="1"/>
</dbReference>
<keyword evidence="5" id="KW-0121">Carboxypeptidase</keyword>
<dbReference type="GO" id="GO:0009252">
    <property type="term" value="P:peptidoglycan biosynthetic process"/>
    <property type="evidence" value="ECO:0007669"/>
    <property type="project" value="UniProtKB-KW"/>
</dbReference>
<gene>
    <name evidence="21" type="ORF">UY86_C0003G0015</name>
</gene>
<keyword evidence="10" id="KW-0133">Cell shape</keyword>
<feature type="transmembrane region" description="Helical" evidence="18">
    <location>
        <begin position="36"/>
        <end position="57"/>
    </location>
</feature>
<keyword evidence="12 18" id="KW-0472">Membrane</keyword>
<protein>
    <submittedName>
        <fullName evidence="21">Penicillin-binding protein, 1A family</fullName>
    </submittedName>
</protein>
<dbReference type="Gene3D" id="3.40.710.10">
    <property type="entry name" value="DD-peptidase/beta-lactamase superfamily"/>
    <property type="match status" value="1"/>
</dbReference>
<feature type="region of interest" description="Disordered" evidence="17">
    <location>
        <begin position="727"/>
        <end position="758"/>
    </location>
</feature>
<comment type="subcellular location">
    <subcellularLocation>
        <location evidence="1">Cell membrane</location>
    </subcellularLocation>
</comment>
<keyword evidence="18" id="KW-0812">Transmembrane</keyword>
<comment type="catalytic activity">
    <reaction evidence="16">
        <text>[GlcNAc-(1-&gt;4)-Mur2Ac(oyl-L-Ala-gamma-D-Glu-L-Lys-D-Ala-D-Ala)](n)-di-trans,octa-cis-undecaprenyl diphosphate + beta-D-GlcNAc-(1-&gt;4)-Mur2Ac(oyl-L-Ala-gamma-D-Glu-L-Lys-D-Ala-D-Ala)-di-trans,octa-cis-undecaprenyl diphosphate = [GlcNAc-(1-&gt;4)-Mur2Ac(oyl-L-Ala-gamma-D-Glu-L-Lys-D-Ala-D-Ala)](n+1)-di-trans,octa-cis-undecaprenyl diphosphate + di-trans,octa-cis-undecaprenyl diphosphate + H(+)</text>
        <dbReference type="Rhea" id="RHEA:23708"/>
        <dbReference type="Rhea" id="RHEA-COMP:9602"/>
        <dbReference type="Rhea" id="RHEA-COMP:9603"/>
        <dbReference type="ChEBI" id="CHEBI:15378"/>
        <dbReference type="ChEBI" id="CHEBI:58405"/>
        <dbReference type="ChEBI" id="CHEBI:60033"/>
        <dbReference type="ChEBI" id="CHEBI:78435"/>
        <dbReference type="EC" id="2.4.99.28"/>
    </reaction>
</comment>
<dbReference type="Proteomes" id="UP000033852">
    <property type="component" value="Unassembled WGS sequence"/>
</dbReference>
<comment type="catalytic activity">
    <reaction evidence="15">
        <text>Preferential cleavage: (Ac)2-L-Lys-D-Ala-|-D-Ala. Also transpeptidation of peptidyl-alanyl moieties that are N-acyl substituents of D-alanine.</text>
        <dbReference type="EC" id="3.4.16.4"/>
    </reaction>
</comment>
<keyword evidence="8" id="KW-0808">Transferase</keyword>
<dbReference type="GO" id="GO:0008658">
    <property type="term" value="F:penicillin binding"/>
    <property type="evidence" value="ECO:0007669"/>
    <property type="project" value="InterPro"/>
</dbReference>
<dbReference type="SUPFAM" id="SSF53955">
    <property type="entry name" value="Lysozyme-like"/>
    <property type="match status" value="1"/>
</dbReference>
<dbReference type="STRING" id="1618607.UY86_C0003G0015"/>
<reference evidence="21 22" key="1">
    <citation type="journal article" date="2015" name="Nature">
        <title>rRNA introns, odd ribosomes, and small enigmatic genomes across a large radiation of phyla.</title>
        <authorList>
            <person name="Brown C.T."/>
            <person name="Hug L.A."/>
            <person name="Thomas B.C."/>
            <person name="Sharon I."/>
            <person name="Castelle C.J."/>
            <person name="Singh A."/>
            <person name="Wilkins M.J."/>
            <person name="Williams K.H."/>
            <person name="Banfield J.F."/>
        </authorList>
    </citation>
    <scope>NUCLEOTIDE SEQUENCE [LARGE SCALE GENOMIC DNA]</scope>
</reference>
<dbReference type="GO" id="GO:0009002">
    <property type="term" value="F:serine-type D-Ala-D-Ala carboxypeptidase activity"/>
    <property type="evidence" value="ECO:0007669"/>
    <property type="project" value="UniProtKB-EC"/>
</dbReference>
<dbReference type="GO" id="GO:0006508">
    <property type="term" value="P:proteolysis"/>
    <property type="evidence" value="ECO:0007669"/>
    <property type="project" value="UniProtKB-KW"/>
</dbReference>
<feature type="domain" description="Penicillin-binding protein transpeptidase" evidence="19">
    <location>
        <begin position="356"/>
        <end position="634"/>
    </location>
</feature>
<keyword evidence="13" id="KW-0511">Multifunctional enzyme</keyword>
<dbReference type="EMBL" id="LCRR01000003">
    <property type="protein sequence ID" value="KKW37793.1"/>
    <property type="molecule type" value="Genomic_DNA"/>
</dbReference>
<dbReference type="PATRIC" id="fig|1618607.3.peg.203"/>
<name>A0A0G1Y2X0_9BACT</name>
<comment type="similarity">
    <text evidence="2">In the C-terminal section; belongs to the transpeptidase family.</text>
</comment>
<keyword evidence="18" id="KW-1133">Transmembrane helix</keyword>
<evidence type="ECO:0000256" key="13">
    <source>
        <dbReference type="ARBA" id="ARBA00023268"/>
    </source>
</evidence>
<keyword evidence="9" id="KW-0378">Hydrolase</keyword>
<evidence type="ECO:0000256" key="1">
    <source>
        <dbReference type="ARBA" id="ARBA00004236"/>
    </source>
</evidence>
<dbReference type="InterPro" id="IPR036950">
    <property type="entry name" value="PBP_transglycosylase"/>
</dbReference>
<evidence type="ECO:0000256" key="9">
    <source>
        <dbReference type="ARBA" id="ARBA00022801"/>
    </source>
</evidence>